<dbReference type="Gene3D" id="1.10.940.10">
    <property type="entry name" value="NusB-like"/>
    <property type="match status" value="1"/>
</dbReference>
<dbReference type="RefSeq" id="WP_220380115.1">
    <property type="nucleotide sequence ID" value="NZ_CP080544.1"/>
</dbReference>
<evidence type="ECO:0000256" key="9">
    <source>
        <dbReference type="ARBA" id="ARBA00022884"/>
    </source>
</evidence>
<dbReference type="InterPro" id="IPR023267">
    <property type="entry name" value="RCMT"/>
</dbReference>
<name>A0ABX8WR36_9GAMM</name>
<evidence type="ECO:0000256" key="1">
    <source>
        <dbReference type="ARBA" id="ARBA00002724"/>
    </source>
</evidence>
<dbReference type="InterPro" id="IPR035926">
    <property type="entry name" value="NusB-like_sf"/>
</dbReference>
<dbReference type="Proteomes" id="UP000824755">
    <property type="component" value="Chromosome"/>
</dbReference>
<evidence type="ECO:0000313" key="15">
    <source>
        <dbReference type="EMBL" id="QYR53298.1"/>
    </source>
</evidence>
<comment type="similarity">
    <text evidence="13">Belongs to the class I-like SAM-binding methyltransferase superfamily. RsmB/NOP family.</text>
</comment>
<evidence type="ECO:0000256" key="7">
    <source>
        <dbReference type="ARBA" id="ARBA00022679"/>
    </source>
</evidence>
<evidence type="ECO:0000256" key="13">
    <source>
        <dbReference type="PROSITE-ProRule" id="PRU01023"/>
    </source>
</evidence>
<dbReference type="GO" id="GO:0032259">
    <property type="term" value="P:methylation"/>
    <property type="evidence" value="ECO:0007669"/>
    <property type="project" value="UniProtKB-KW"/>
</dbReference>
<evidence type="ECO:0000256" key="5">
    <source>
        <dbReference type="ARBA" id="ARBA00022552"/>
    </source>
</evidence>
<comment type="catalytic activity">
    <reaction evidence="12">
        <text>cytidine(967) in 16S rRNA + S-adenosyl-L-methionine = 5-methylcytidine(967) in 16S rRNA + S-adenosyl-L-homocysteine + H(+)</text>
        <dbReference type="Rhea" id="RHEA:42748"/>
        <dbReference type="Rhea" id="RHEA-COMP:10219"/>
        <dbReference type="Rhea" id="RHEA-COMP:10220"/>
        <dbReference type="ChEBI" id="CHEBI:15378"/>
        <dbReference type="ChEBI" id="CHEBI:57856"/>
        <dbReference type="ChEBI" id="CHEBI:59789"/>
        <dbReference type="ChEBI" id="CHEBI:74483"/>
        <dbReference type="ChEBI" id="CHEBI:82748"/>
        <dbReference type="EC" id="2.1.1.176"/>
    </reaction>
</comment>
<dbReference type="InterPro" id="IPR001678">
    <property type="entry name" value="MeTrfase_RsmB-F_NOP2_dom"/>
</dbReference>
<comment type="function">
    <text evidence="1">Specifically methylates the cytosine at position 967 (m5C967) of 16S rRNA.</text>
</comment>
<feature type="binding site" evidence="13">
    <location>
        <position position="275"/>
    </location>
    <ligand>
        <name>S-adenosyl-L-methionine</name>
        <dbReference type="ChEBI" id="CHEBI:59789"/>
    </ligand>
</feature>
<dbReference type="GO" id="GO:0008168">
    <property type="term" value="F:methyltransferase activity"/>
    <property type="evidence" value="ECO:0007669"/>
    <property type="project" value="UniProtKB-KW"/>
</dbReference>
<keyword evidence="6 13" id="KW-0489">Methyltransferase</keyword>
<dbReference type="InterPro" id="IPR029063">
    <property type="entry name" value="SAM-dependent_MTases_sf"/>
</dbReference>
<keyword evidence="4" id="KW-0963">Cytoplasm</keyword>
<evidence type="ECO:0000256" key="4">
    <source>
        <dbReference type="ARBA" id="ARBA00022490"/>
    </source>
</evidence>
<dbReference type="PRINTS" id="PR02008">
    <property type="entry name" value="RCMTFAMILY"/>
</dbReference>
<dbReference type="PROSITE" id="PS51686">
    <property type="entry name" value="SAM_MT_RSMB_NOP"/>
    <property type="match status" value="1"/>
</dbReference>
<evidence type="ECO:0000256" key="2">
    <source>
        <dbReference type="ARBA" id="ARBA00004496"/>
    </source>
</evidence>
<dbReference type="InterPro" id="IPR054728">
    <property type="entry name" value="RsmB-like_ferredoxin"/>
</dbReference>
<comment type="caution">
    <text evidence="13">Lacks conserved residue(s) required for the propagation of feature annotation.</text>
</comment>
<evidence type="ECO:0000256" key="11">
    <source>
        <dbReference type="ARBA" id="ARBA00031088"/>
    </source>
</evidence>
<feature type="domain" description="SAM-dependent MTase RsmB/NOP-type" evidence="14">
    <location>
        <begin position="162"/>
        <end position="431"/>
    </location>
</feature>
<keyword evidence="8 13" id="KW-0949">S-adenosyl-L-methionine</keyword>
<keyword evidence="7 13" id="KW-0808">Transferase</keyword>
<feature type="binding site" evidence="13">
    <location>
        <position position="320"/>
    </location>
    <ligand>
        <name>S-adenosyl-L-methionine</name>
        <dbReference type="ChEBI" id="CHEBI:59789"/>
    </ligand>
</feature>
<evidence type="ECO:0000256" key="3">
    <source>
        <dbReference type="ARBA" id="ARBA00012140"/>
    </source>
</evidence>
<dbReference type="Gene3D" id="3.40.50.150">
    <property type="entry name" value="Vaccinia Virus protein VP39"/>
    <property type="match status" value="1"/>
</dbReference>
<dbReference type="SUPFAM" id="SSF53335">
    <property type="entry name" value="S-adenosyl-L-methionine-dependent methyltransferases"/>
    <property type="match status" value="1"/>
</dbReference>
<dbReference type="Pfam" id="PF01029">
    <property type="entry name" value="NusB"/>
    <property type="match status" value="1"/>
</dbReference>
<feature type="active site" description="Nucleophile" evidence="13">
    <location>
        <position position="373"/>
    </location>
</feature>
<evidence type="ECO:0000256" key="10">
    <source>
        <dbReference type="ARBA" id="ARBA00030399"/>
    </source>
</evidence>
<dbReference type="PANTHER" id="PTHR22807">
    <property type="entry name" value="NOP2 YEAST -RELATED NOL1/NOP2/FMU SUN DOMAIN-CONTAINING"/>
    <property type="match status" value="1"/>
</dbReference>
<dbReference type="InterPro" id="IPR006027">
    <property type="entry name" value="NusB_RsmB_TIM44"/>
</dbReference>
<keyword evidence="16" id="KW-1185">Reference proteome</keyword>
<reference evidence="15 16" key="1">
    <citation type="submission" date="2021-08" db="EMBL/GenBank/DDBJ databases">
        <title>Lysobacter sp. strain CJ11 Genome sequencing and assembly.</title>
        <authorList>
            <person name="Kim I."/>
        </authorList>
    </citation>
    <scope>NUCLEOTIDE SEQUENCE [LARGE SCALE GENOMIC DNA]</scope>
    <source>
        <strain evidence="15 16">CJ11</strain>
    </source>
</reference>
<dbReference type="Pfam" id="PF22458">
    <property type="entry name" value="RsmF-B_ferredox"/>
    <property type="match status" value="1"/>
</dbReference>
<gene>
    <name evidence="15" type="primary">rsmB</name>
    <name evidence="15" type="ORF">H8L67_01930</name>
</gene>
<organism evidence="15 16">
    <name type="scientific">Lysobacter soyae</name>
    <dbReference type="NCBI Taxonomy" id="2764185"/>
    <lineage>
        <taxon>Bacteria</taxon>
        <taxon>Pseudomonadati</taxon>
        <taxon>Pseudomonadota</taxon>
        <taxon>Gammaproteobacteria</taxon>
        <taxon>Lysobacterales</taxon>
        <taxon>Lysobacteraceae</taxon>
        <taxon>Lysobacter</taxon>
    </lineage>
</organism>
<dbReference type="InterPro" id="IPR004573">
    <property type="entry name" value="rRNA_ssu_MeTfrase_B"/>
</dbReference>
<feature type="binding site" evidence="13">
    <location>
        <begin position="252"/>
        <end position="258"/>
    </location>
    <ligand>
        <name>S-adenosyl-L-methionine</name>
        <dbReference type="ChEBI" id="CHEBI:59789"/>
    </ligand>
</feature>
<accession>A0ABX8WR36</accession>
<dbReference type="NCBIfam" id="TIGR00563">
    <property type="entry name" value="rsmB"/>
    <property type="match status" value="1"/>
</dbReference>
<keyword evidence="5" id="KW-0698">rRNA processing</keyword>
<sequence>MNHDRQPGVASRVAAAQVADQILHRGASLKAAMNTVLPKFKDVRDRALVEAMVFAVVRQHARYADALEQWMSRPLAERDGVLRSLLYVGFAQLDAMKLPAHAALDATVEAVRHIQRPKHAGMVNALLRRAQRDGIPGAPSLAWPAWLRERVATAWPAQAESIFEQSALPAPLWLRVNADTMSVESLVDDLRVEGIDAQTDAELPQAVRVAESIPVARIPGFENGAVTVQDGSAQHVALALTPASGLRILDACAAPGGKAAHLHTLMPDAKLLALDVDPRRVRRMQDSFERMHLNIETRAANALDVESWWDGALFDVIVIDAPCSATGIVRRQPDVLLHRREHDLAELTVLQANLMDNLWRVLKPGGVMIYATCSILPEENEDQVSAFLSGTPDAQLRPLDHRFGHDTGAGSQRLTGERGMDGFFIARIEKSCR</sequence>
<dbReference type="NCBIfam" id="NF008149">
    <property type="entry name" value="PRK10901.1"/>
    <property type="match status" value="1"/>
</dbReference>
<proteinExistence type="inferred from homology"/>
<dbReference type="SUPFAM" id="SSF48013">
    <property type="entry name" value="NusB-like"/>
    <property type="match status" value="1"/>
</dbReference>
<evidence type="ECO:0000313" key="16">
    <source>
        <dbReference type="Proteomes" id="UP000824755"/>
    </source>
</evidence>
<dbReference type="Gene3D" id="3.30.70.1170">
    <property type="entry name" value="Sun protein, domain 3"/>
    <property type="match status" value="1"/>
</dbReference>
<evidence type="ECO:0000256" key="6">
    <source>
        <dbReference type="ARBA" id="ARBA00022603"/>
    </source>
</evidence>
<keyword evidence="9 13" id="KW-0694">RNA-binding</keyword>
<dbReference type="CDD" id="cd02440">
    <property type="entry name" value="AdoMet_MTases"/>
    <property type="match status" value="1"/>
</dbReference>
<dbReference type="Pfam" id="PF01189">
    <property type="entry name" value="Methyltr_RsmB-F"/>
    <property type="match status" value="1"/>
</dbReference>
<dbReference type="InterPro" id="IPR049560">
    <property type="entry name" value="MeTrfase_RsmB-F_NOP2_cat"/>
</dbReference>
<evidence type="ECO:0000259" key="14">
    <source>
        <dbReference type="PROSITE" id="PS51686"/>
    </source>
</evidence>
<evidence type="ECO:0000256" key="8">
    <source>
        <dbReference type="ARBA" id="ARBA00022691"/>
    </source>
</evidence>
<dbReference type="EC" id="2.1.1.176" evidence="3"/>
<dbReference type="EMBL" id="CP080544">
    <property type="protein sequence ID" value="QYR53298.1"/>
    <property type="molecule type" value="Genomic_DNA"/>
</dbReference>
<comment type="subcellular location">
    <subcellularLocation>
        <location evidence="2">Cytoplasm</location>
    </subcellularLocation>
</comment>
<evidence type="ECO:0000256" key="12">
    <source>
        <dbReference type="ARBA" id="ARBA00047283"/>
    </source>
</evidence>
<dbReference type="PANTHER" id="PTHR22807:SF61">
    <property type="entry name" value="NOL1_NOP2_SUN FAMILY PROTEIN _ ANTITERMINATION NUSB DOMAIN-CONTAINING PROTEIN"/>
    <property type="match status" value="1"/>
</dbReference>
<protein>
    <recommendedName>
        <fullName evidence="3">16S rRNA (cytosine(967)-C(5))-methyltransferase</fullName>
        <ecNumber evidence="3">2.1.1.176</ecNumber>
    </recommendedName>
    <alternativeName>
        <fullName evidence="10">16S rRNA m5C967 methyltransferase</fullName>
    </alternativeName>
    <alternativeName>
        <fullName evidence="11">rRNA (cytosine-C(5)-)-methyltransferase RsmB</fullName>
    </alternativeName>
</protein>